<name>A0A0D7AAY8_9AGAR</name>
<evidence type="ECO:0000313" key="4">
    <source>
        <dbReference type="Proteomes" id="UP000054144"/>
    </source>
</evidence>
<evidence type="ECO:0000256" key="1">
    <source>
        <dbReference type="ARBA" id="ARBA00023125"/>
    </source>
</evidence>
<keyword evidence="2" id="KW-0233">DNA recombination</keyword>
<dbReference type="InterPro" id="IPR052925">
    <property type="entry name" value="Phage_Integrase-like_Recomb"/>
</dbReference>
<dbReference type="Gene3D" id="1.10.443.10">
    <property type="entry name" value="Intergrase catalytic core"/>
    <property type="match status" value="1"/>
</dbReference>
<gene>
    <name evidence="3" type="ORF">FISHEDRAFT_44197</name>
</gene>
<dbReference type="EMBL" id="KN881887">
    <property type="protein sequence ID" value="KIY47988.1"/>
    <property type="molecule type" value="Genomic_DNA"/>
</dbReference>
<dbReference type="InterPro" id="IPR011010">
    <property type="entry name" value="DNA_brk_join_enz"/>
</dbReference>
<dbReference type="InterPro" id="IPR013762">
    <property type="entry name" value="Integrase-like_cat_sf"/>
</dbReference>
<dbReference type="AlphaFoldDB" id="A0A0D7AAY8"/>
<dbReference type="SUPFAM" id="SSF56349">
    <property type="entry name" value="DNA breaking-rejoining enzymes"/>
    <property type="match status" value="1"/>
</dbReference>
<organism evidence="3 4">
    <name type="scientific">Fistulina hepatica ATCC 64428</name>
    <dbReference type="NCBI Taxonomy" id="1128425"/>
    <lineage>
        <taxon>Eukaryota</taxon>
        <taxon>Fungi</taxon>
        <taxon>Dikarya</taxon>
        <taxon>Basidiomycota</taxon>
        <taxon>Agaricomycotina</taxon>
        <taxon>Agaricomycetes</taxon>
        <taxon>Agaricomycetidae</taxon>
        <taxon>Agaricales</taxon>
        <taxon>Fistulinaceae</taxon>
        <taxon>Fistulina</taxon>
    </lineage>
</organism>
<dbReference type="SUPFAM" id="SSF47823">
    <property type="entry name" value="lambda integrase-like, N-terminal domain"/>
    <property type="match status" value="1"/>
</dbReference>
<dbReference type="GO" id="GO:0006310">
    <property type="term" value="P:DNA recombination"/>
    <property type="evidence" value="ECO:0007669"/>
    <property type="project" value="UniProtKB-KW"/>
</dbReference>
<dbReference type="Proteomes" id="UP000054144">
    <property type="component" value="Unassembled WGS sequence"/>
</dbReference>
<dbReference type="PANTHER" id="PTHR34605">
    <property type="entry name" value="PHAGE_INTEGRASE DOMAIN-CONTAINING PROTEIN"/>
    <property type="match status" value="1"/>
</dbReference>
<accession>A0A0D7AAY8</accession>
<dbReference type="GO" id="GO:0015074">
    <property type="term" value="P:DNA integration"/>
    <property type="evidence" value="ECO:0007669"/>
    <property type="project" value="InterPro"/>
</dbReference>
<keyword evidence="4" id="KW-1185">Reference proteome</keyword>
<dbReference type="PANTHER" id="PTHR34605:SF4">
    <property type="entry name" value="DNA ADENINE METHYLTRANSFERASE"/>
    <property type="match status" value="1"/>
</dbReference>
<evidence type="ECO:0000313" key="3">
    <source>
        <dbReference type="EMBL" id="KIY47988.1"/>
    </source>
</evidence>
<sequence length="448" mass="50417">MRSPPTKEDLLPSTSFHPAAPPVDSVLQYLLSLPDSRNFATSTFRNIRPRAARRDNWIAPSPFRPSCPASERIFRWKSPAAAHLDEMLRQDSALIRLGYWANLQDAYAEATRSTYGAGLLRFHQFCDRCGVPESRRMPADIHLLAGFIGCWSDKHSGSTLSNWLAGLRAWHEINNQPWVGEQPLLRLGRRSANRTGKKHSRPPREPVTSMHMKLLHDALSNSSPRDAAIWACACSLFWGCRRSGELTVTSTRGINPLHDVTISSASVLFTRTESNVKVVYFDIPWTKTTKEKGTRIRLTARDDVLCPRRALERHLLHVNSDLPPEAPLFAFKEASDPRGFTPLTKTTFLDQCNKIWTAAGHIALNGHSFRIGGAVELLLMGIDPRTVALTGGWSSLAFLLYWRRLDEIIPFHTHTAYKSRDFRHVRSAIASFQSAENLVIPDSLEIIL</sequence>
<dbReference type="GO" id="GO:0003677">
    <property type="term" value="F:DNA binding"/>
    <property type="evidence" value="ECO:0007669"/>
    <property type="project" value="UniProtKB-KW"/>
</dbReference>
<proteinExistence type="predicted"/>
<dbReference type="Gene3D" id="1.10.150.130">
    <property type="match status" value="1"/>
</dbReference>
<evidence type="ECO:0000256" key="2">
    <source>
        <dbReference type="ARBA" id="ARBA00023172"/>
    </source>
</evidence>
<dbReference type="OrthoDB" id="2506773at2759"/>
<dbReference type="InterPro" id="IPR010998">
    <property type="entry name" value="Integrase_recombinase_N"/>
</dbReference>
<keyword evidence="1" id="KW-0238">DNA-binding</keyword>
<protein>
    <submittedName>
        <fullName evidence="3">DNA breaking-rejoining enzyme</fullName>
    </submittedName>
</protein>
<reference evidence="3 4" key="1">
    <citation type="journal article" date="2015" name="Fungal Genet. Biol.">
        <title>Evolution of novel wood decay mechanisms in Agaricales revealed by the genome sequences of Fistulina hepatica and Cylindrobasidium torrendii.</title>
        <authorList>
            <person name="Floudas D."/>
            <person name="Held B.W."/>
            <person name="Riley R."/>
            <person name="Nagy L.G."/>
            <person name="Koehler G."/>
            <person name="Ransdell A.S."/>
            <person name="Younus H."/>
            <person name="Chow J."/>
            <person name="Chiniquy J."/>
            <person name="Lipzen A."/>
            <person name="Tritt A."/>
            <person name="Sun H."/>
            <person name="Haridas S."/>
            <person name="LaButti K."/>
            <person name="Ohm R.A."/>
            <person name="Kues U."/>
            <person name="Blanchette R.A."/>
            <person name="Grigoriev I.V."/>
            <person name="Minto R.E."/>
            <person name="Hibbett D.S."/>
        </authorList>
    </citation>
    <scope>NUCLEOTIDE SEQUENCE [LARGE SCALE GENOMIC DNA]</scope>
    <source>
        <strain evidence="3 4">ATCC 64428</strain>
    </source>
</reference>